<dbReference type="Pfam" id="PF06966">
    <property type="entry name" value="DUF1295"/>
    <property type="match status" value="1"/>
</dbReference>
<reference evidence="4 5" key="1">
    <citation type="journal article" date="2014" name="Genome Biol.">
        <title>Transcriptome and methylome profiling reveals relics of genome dominance in the mesopolyploid Brassica oleracea.</title>
        <authorList>
            <person name="Parkin I.A."/>
            <person name="Koh C."/>
            <person name="Tang H."/>
            <person name="Robinson S.J."/>
            <person name="Kagale S."/>
            <person name="Clarke W.E."/>
            <person name="Town C.D."/>
            <person name="Nixon J."/>
            <person name="Krishnakumar V."/>
            <person name="Bidwell S.L."/>
            <person name="Denoeud F."/>
            <person name="Belcram H."/>
            <person name="Links M.G."/>
            <person name="Just J."/>
            <person name="Clarke C."/>
            <person name="Bender T."/>
            <person name="Huebert T."/>
            <person name="Mason A.S."/>
            <person name="Pires J.C."/>
            <person name="Barker G."/>
            <person name="Moore J."/>
            <person name="Walley P.G."/>
            <person name="Manoli S."/>
            <person name="Batley J."/>
            <person name="Edwards D."/>
            <person name="Nelson M.N."/>
            <person name="Wang X."/>
            <person name="Paterson A.H."/>
            <person name="King G."/>
            <person name="Bancroft I."/>
            <person name="Chalhoub B."/>
            <person name="Sharpe A.G."/>
        </authorList>
    </citation>
    <scope>NUCLEOTIDE SEQUENCE</scope>
    <source>
        <strain evidence="4 5">cv. TO1000</strain>
    </source>
</reference>
<dbReference type="EnsemblPlants" id="Bo3g042870.1">
    <property type="protein sequence ID" value="Bo3g042870.1"/>
    <property type="gene ID" value="Bo3g042870"/>
</dbReference>
<evidence type="ECO:0000256" key="2">
    <source>
        <dbReference type="ARBA" id="ARBA00023027"/>
    </source>
</evidence>
<evidence type="ECO:0000256" key="1">
    <source>
        <dbReference type="ARBA" id="ARBA00023002"/>
    </source>
</evidence>
<dbReference type="SUPFAM" id="SSF56327">
    <property type="entry name" value="LDH C-terminal domain-like"/>
    <property type="match status" value="1"/>
</dbReference>
<dbReference type="Gene3D" id="3.90.110.10">
    <property type="entry name" value="Lactate dehydrogenase/glycoside hydrolase, family 4, C-terminal"/>
    <property type="match status" value="2"/>
</dbReference>
<dbReference type="Pfam" id="PF02866">
    <property type="entry name" value="Ldh_1_C"/>
    <property type="match status" value="1"/>
</dbReference>
<dbReference type="PANTHER" id="PTHR11540">
    <property type="entry name" value="MALATE AND LACTATE DEHYDROGENASE"/>
    <property type="match status" value="1"/>
</dbReference>
<dbReference type="InterPro" id="IPR015955">
    <property type="entry name" value="Lactate_DH/Glyco_Ohase_4_C"/>
</dbReference>
<dbReference type="eggNOG" id="KOG1494">
    <property type="taxonomic scope" value="Eukaryota"/>
</dbReference>
<dbReference type="GO" id="GO:0030060">
    <property type="term" value="F:L-malate dehydrogenase (NAD+) activity"/>
    <property type="evidence" value="ECO:0007669"/>
    <property type="project" value="TreeGrafter"/>
</dbReference>
<dbReference type="GO" id="GO:0009507">
    <property type="term" value="C:chloroplast"/>
    <property type="evidence" value="ECO:0007669"/>
    <property type="project" value="TreeGrafter"/>
</dbReference>
<keyword evidence="5" id="KW-1185">Reference proteome</keyword>
<accession>A0A0D3B7R4</accession>
<dbReference type="Proteomes" id="UP000032141">
    <property type="component" value="Chromosome C3"/>
</dbReference>
<dbReference type="STRING" id="109376.A0A0D3B7R4"/>
<keyword evidence="2" id="KW-0520">NAD</keyword>
<dbReference type="Gramene" id="Bo3g042870.1">
    <property type="protein sequence ID" value="Bo3g042870.1"/>
    <property type="gene ID" value="Bo3g042870"/>
</dbReference>
<reference evidence="4" key="2">
    <citation type="submission" date="2015-03" db="UniProtKB">
        <authorList>
            <consortium name="EnsemblPlants"/>
        </authorList>
    </citation>
    <scope>IDENTIFICATION</scope>
</reference>
<keyword evidence="1" id="KW-0560">Oxidoreductase</keyword>
<name>A0A0D3B7R4_BRAOL</name>
<dbReference type="InterPro" id="IPR022383">
    <property type="entry name" value="Lactate/malate_DH_C"/>
</dbReference>
<dbReference type="AlphaFoldDB" id="A0A0D3B7R4"/>
<dbReference type="InterPro" id="IPR010721">
    <property type="entry name" value="UstE-like"/>
</dbReference>
<proteinExistence type="predicted"/>
<protein>
    <recommendedName>
        <fullName evidence="3">Lactate/malate dehydrogenase C-terminal domain-containing protein</fullName>
    </recommendedName>
</protein>
<evidence type="ECO:0000313" key="4">
    <source>
        <dbReference type="EnsemblPlants" id="Bo3g042870.1"/>
    </source>
</evidence>
<dbReference type="HOGENOM" id="CLU_919346_0_0_1"/>
<organism evidence="4 5">
    <name type="scientific">Brassica oleracea var. oleracea</name>
    <dbReference type="NCBI Taxonomy" id="109376"/>
    <lineage>
        <taxon>Eukaryota</taxon>
        <taxon>Viridiplantae</taxon>
        <taxon>Streptophyta</taxon>
        <taxon>Embryophyta</taxon>
        <taxon>Tracheophyta</taxon>
        <taxon>Spermatophyta</taxon>
        <taxon>Magnoliopsida</taxon>
        <taxon>eudicotyledons</taxon>
        <taxon>Gunneridae</taxon>
        <taxon>Pentapetalae</taxon>
        <taxon>rosids</taxon>
        <taxon>malvids</taxon>
        <taxon>Brassicales</taxon>
        <taxon>Brassicaceae</taxon>
        <taxon>Brassiceae</taxon>
        <taxon>Brassica</taxon>
    </lineage>
</organism>
<evidence type="ECO:0000259" key="3">
    <source>
        <dbReference type="Pfam" id="PF02866"/>
    </source>
</evidence>
<dbReference type="PANTHER" id="PTHR11540:SF71">
    <property type="entry name" value="MALATE DEHYDROGENASE 1, PEROXISOMAL"/>
    <property type="match status" value="1"/>
</dbReference>
<feature type="domain" description="Lactate/malate dehydrogenase C-terminal" evidence="3">
    <location>
        <begin position="209"/>
        <end position="280"/>
    </location>
</feature>
<dbReference type="OMA" id="WYALINT"/>
<sequence>MASKDVRLLLNTWRHQKPPHPPVHIAQKINDDMRNRIAILLRCQNGQWDELRVRWTSSCTLPDRKWTLYARGRSQISRRKMAAATSLTSCGFCSLCSPLQAVCAEKGFRLKVEAIADEQNNSKKIKEDGDVGQWKYPPHPNYFGELLLLWYALINTHSLLSLGFDKLVNVMAFYGLKHAEVMSLDPREVVVPVVGGHAGVTILPLLSQVKAGAGSATLSMAYAAVKFADACLKGLRGDANIVECAFVASHVTELPFFASKVRLGRCGVDEVYGLGPLNEYGGWDWRRQRKSLKGVLRITFVKK</sequence>
<evidence type="ECO:0000313" key="5">
    <source>
        <dbReference type="Proteomes" id="UP000032141"/>
    </source>
</evidence>